<keyword evidence="2" id="KW-1185">Reference proteome</keyword>
<dbReference type="WBParaSite" id="PSAMB.scaffold4230size15262.g23845.t1">
    <property type="protein sequence ID" value="PSAMB.scaffold4230size15262.g23845.t1"/>
    <property type="gene ID" value="PSAMB.scaffold4230size15262.g23845"/>
</dbReference>
<proteinExistence type="predicted"/>
<dbReference type="GO" id="GO:0030866">
    <property type="term" value="P:cortical actin cytoskeleton organization"/>
    <property type="evidence" value="ECO:0007669"/>
    <property type="project" value="TreeGrafter"/>
</dbReference>
<dbReference type="GO" id="GO:0005737">
    <property type="term" value="C:cytoplasm"/>
    <property type="evidence" value="ECO:0007669"/>
    <property type="project" value="TreeGrafter"/>
</dbReference>
<dbReference type="Proteomes" id="UP000887566">
    <property type="component" value="Unplaced"/>
</dbReference>
<reference evidence="3" key="1">
    <citation type="submission" date="2022-11" db="UniProtKB">
        <authorList>
            <consortium name="WormBaseParasite"/>
        </authorList>
    </citation>
    <scope>IDENTIFICATION</scope>
</reference>
<protein>
    <submittedName>
        <fullName evidence="3">FHOD1 N-terminal GTPase-binding domain-containing protein</fullName>
    </submittedName>
</protein>
<evidence type="ECO:0000313" key="2">
    <source>
        <dbReference type="Proteomes" id="UP000887566"/>
    </source>
</evidence>
<accession>A0A914WI81</accession>
<evidence type="ECO:0000259" key="1">
    <source>
        <dbReference type="Pfam" id="PF18382"/>
    </source>
</evidence>
<dbReference type="InterPro" id="IPR011989">
    <property type="entry name" value="ARM-like"/>
</dbReference>
<dbReference type="PANTHER" id="PTHR45920:SF4">
    <property type="entry name" value="FORMIN HOMOLOGY 2 DOMAIN CONTAINING, ISOFORM I"/>
    <property type="match status" value="1"/>
</dbReference>
<dbReference type="Pfam" id="PF18382">
    <property type="entry name" value="Formin_GBD_N"/>
    <property type="match status" value="1"/>
</dbReference>
<dbReference type="InterPro" id="IPR041387">
    <property type="entry name" value="FHOD1_GBD_N"/>
</dbReference>
<sequence length="106" mass="11775">MANLLCRIQYVNDADPFASTSGNYLEPPRAVTYTFSLHIPIGDQIPAVIRTLRAPHKLDEAALQIYKTYEGGSGDFGTYLDSDLALSDQPDELELLKSDTYVFSFP</sequence>
<dbReference type="Gene3D" id="1.25.10.10">
    <property type="entry name" value="Leucine-rich Repeat Variant"/>
    <property type="match status" value="1"/>
</dbReference>
<dbReference type="GO" id="GO:0051015">
    <property type="term" value="F:actin filament binding"/>
    <property type="evidence" value="ECO:0007669"/>
    <property type="project" value="TreeGrafter"/>
</dbReference>
<dbReference type="PANTHER" id="PTHR45920">
    <property type="entry name" value="FORMIN HOMOLOGY 2 DOMAIN CONTAINING, ISOFORM I"/>
    <property type="match status" value="1"/>
</dbReference>
<feature type="domain" description="FHOD1 N-terminal GTPase-binding" evidence="1">
    <location>
        <begin position="6"/>
        <end position="99"/>
    </location>
</feature>
<name>A0A914WI81_9BILA</name>
<evidence type="ECO:0000313" key="3">
    <source>
        <dbReference type="WBParaSite" id="PSAMB.scaffold4230size15262.g23845.t1"/>
    </source>
</evidence>
<dbReference type="AlphaFoldDB" id="A0A914WI81"/>
<organism evidence="2 3">
    <name type="scientific">Plectus sambesii</name>
    <dbReference type="NCBI Taxonomy" id="2011161"/>
    <lineage>
        <taxon>Eukaryota</taxon>
        <taxon>Metazoa</taxon>
        <taxon>Ecdysozoa</taxon>
        <taxon>Nematoda</taxon>
        <taxon>Chromadorea</taxon>
        <taxon>Plectida</taxon>
        <taxon>Plectina</taxon>
        <taxon>Plectoidea</taxon>
        <taxon>Plectidae</taxon>
        <taxon>Plectus</taxon>
    </lineage>
</organism>
<dbReference type="GO" id="GO:0005856">
    <property type="term" value="C:cytoskeleton"/>
    <property type="evidence" value="ECO:0007669"/>
    <property type="project" value="TreeGrafter"/>
</dbReference>